<accession>A0ABT7WN35</accession>
<protein>
    <submittedName>
        <fullName evidence="1">Phage GP46 family protein</fullName>
    </submittedName>
</protein>
<dbReference type="InterPro" id="IPR010877">
    <property type="entry name" value="Phage_Mu_Gp46"/>
</dbReference>
<sequence>MGNINLETKDYVLMSLDSAFNDDVVQSACLRLNIHRYRYWADPDLGSRFYTLRRSKDVPRMLQIVKQYAEEALADLVPARLQSLIVSTTQTIKSRIDLSIEITRLTGEKQTIQYFVPIGG</sequence>
<keyword evidence="2" id="KW-1185">Reference proteome</keyword>
<proteinExistence type="predicted"/>
<dbReference type="Proteomes" id="UP001168524">
    <property type="component" value="Unassembled WGS sequence"/>
</dbReference>
<reference evidence="1" key="1">
    <citation type="submission" date="2023-06" db="EMBL/GenBank/DDBJ databases">
        <title>Two novel species of Acinetobacter isolated from motorbike repairing workshop in Vietnam.</title>
        <authorList>
            <person name="Le N.T.T."/>
        </authorList>
    </citation>
    <scope>NUCLEOTIDE SEQUENCE</scope>
    <source>
        <strain evidence="1">VNH17</strain>
    </source>
</reference>
<dbReference type="RefSeq" id="WP_267980331.1">
    <property type="nucleotide sequence ID" value="NZ_JAPQKF010000002.1"/>
</dbReference>
<dbReference type="Pfam" id="PF07409">
    <property type="entry name" value="GP46"/>
    <property type="match status" value="1"/>
</dbReference>
<evidence type="ECO:0000313" key="2">
    <source>
        <dbReference type="Proteomes" id="UP001168524"/>
    </source>
</evidence>
<evidence type="ECO:0000313" key="1">
    <source>
        <dbReference type="EMBL" id="MDN0014100.1"/>
    </source>
</evidence>
<dbReference type="EMBL" id="JAUDZE010000002">
    <property type="protein sequence ID" value="MDN0014100.1"/>
    <property type="molecule type" value="Genomic_DNA"/>
</dbReference>
<name>A0ABT7WN35_9GAMM</name>
<organism evidence="1 2">
    <name type="scientific">Acinetobacter thutiue</name>
    <dbReference type="NCBI Taxonomy" id="2998078"/>
    <lineage>
        <taxon>Bacteria</taxon>
        <taxon>Pseudomonadati</taxon>
        <taxon>Pseudomonadota</taxon>
        <taxon>Gammaproteobacteria</taxon>
        <taxon>Moraxellales</taxon>
        <taxon>Moraxellaceae</taxon>
        <taxon>Acinetobacter</taxon>
    </lineage>
</organism>
<gene>
    <name evidence="1" type="ORF">QTA56_07600</name>
</gene>
<comment type="caution">
    <text evidence="1">The sequence shown here is derived from an EMBL/GenBank/DDBJ whole genome shotgun (WGS) entry which is preliminary data.</text>
</comment>